<dbReference type="AlphaFoldDB" id="A0A6A2WMI2"/>
<evidence type="ECO:0000313" key="1">
    <source>
        <dbReference type="EMBL" id="KAE8661078.1"/>
    </source>
</evidence>
<sequence>MHSFVDTSFRQNTMPTICQSLMELCPCLWEEALLVVQYGIQMEFGCTQAIKILDDINAIRSHISLVRAIAGLRMCAWDLRFQWVPCCSNSVADRLAKFAPGSHLDLVQYASPPLGIMDLLAIDSIATSTAAATPALD</sequence>
<name>A0A6A2WMI2_HIBSY</name>
<keyword evidence="2" id="KW-1185">Reference proteome</keyword>
<protein>
    <submittedName>
        <fullName evidence="1">Uncharacterized protein</fullName>
    </submittedName>
</protein>
<dbReference type="Proteomes" id="UP000436088">
    <property type="component" value="Unassembled WGS sequence"/>
</dbReference>
<organism evidence="1 2">
    <name type="scientific">Hibiscus syriacus</name>
    <name type="common">Rose of Sharon</name>
    <dbReference type="NCBI Taxonomy" id="106335"/>
    <lineage>
        <taxon>Eukaryota</taxon>
        <taxon>Viridiplantae</taxon>
        <taxon>Streptophyta</taxon>
        <taxon>Embryophyta</taxon>
        <taxon>Tracheophyta</taxon>
        <taxon>Spermatophyta</taxon>
        <taxon>Magnoliopsida</taxon>
        <taxon>eudicotyledons</taxon>
        <taxon>Gunneridae</taxon>
        <taxon>Pentapetalae</taxon>
        <taxon>rosids</taxon>
        <taxon>malvids</taxon>
        <taxon>Malvales</taxon>
        <taxon>Malvaceae</taxon>
        <taxon>Malvoideae</taxon>
        <taxon>Hibiscus</taxon>
    </lineage>
</organism>
<dbReference type="EMBL" id="VEPZ02001726">
    <property type="protein sequence ID" value="KAE8661078.1"/>
    <property type="molecule type" value="Genomic_DNA"/>
</dbReference>
<gene>
    <name evidence="1" type="ORF">F3Y22_tig00116939pilonHSYRG00167</name>
</gene>
<reference evidence="1" key="1">
    <citation type="submission" date="2019-09" db="EMBL/GenBank/DDBJ databases">
        <title>Draft genome information of white flower Hibiscus syriacus.</title>
        <authorList>
            <person name="Kim Y.-M."/>
        </authorList>
    </citation>
    <scope>NUCLEOTIDE SEQUENCE [LARGE SCALE GENOMIC DNA]</scope>
    <source>
        <strain evidence="1">YM2019G1</strain>
    </source>
</reference>
<evidence type="ECO:0000313" key="2">
    <source>
        <dbReference type="Proteomes" id="UP000436088"/>
    </source>
</evidence>
<comment type="caution">
    <text evidence="1">The sequence shown here is derived from an EMBL/GenBank/DDBJ whole genome shotgun (WGS) entry which is preliminary data.</text>
</comment>
<proteinExistence type="predicted"/>
<accession>A0A6A2WMI2</accession>